<organism evidence="1 2">
    <name type="scientific">Megasphaera hutchinsoni</name>
    <dbReference type="NCBI Taxonomy" id="1588748"/>
    <lineage>
        <taxon>Bacteria</taxon>
        <taxon>Bacillati</taxon>
        <taxon>Bacillota</taxon>
        <taxon>Negativicutes</taxon>
        <taxon>Veillonellales</taxon>
        <taxon>Veillonellaceae</taxon>
        <taxon>Megasphaera</taxon>
    </lineage>
</organism>
<keyword evidence="2" id="KW-1185">Reference proteome</keyword>
<comment type="caution">
    <text evidence="1">The sequence shown here is derived from an EMBL/GenBank/DDBJ whole genome shotgun (WGS) entry which is preliminary data.</text>
</comment>
<proteinExistence type="predicted"/>
<accession>A0A134CHX2</accession>
<name>A0A134CHX2_9FIRM</name>
<protein>
    <submittedName>
        <fullName evidence="1">Uncharacterized protein</fullName>
    </submittedName>
</protein>
<gene>
    <name evidence="1" type="ORF">HMPREF3182_00740</name>
</gene>
<evidence type="ECO:0000313" key="2">
    <source>
        <dbReference type="Proteomes" id="UP000070160"/>
    </source>
</evidence>
<dbReference type="STRING" id="1588748.HMPREF3182_00740"/>
<dbReference type="PATRIC" id="fig|1588748.3.peg.704"/>
<evidence type="ECO:0000313" key="1">
    <source>
        <dbReference type="EMBL" id="KXB91717.1"/>
    </source>
</evidence>
<dbReference type="AlphaFoldDB" id="A0A134CHX2"/>
<dbReference type="EMBL" id="LSDT01000028">
    <property type="protein sequence ID" value="KXB91717.1"/>
    <property type="molecule type" value="Genomic_DNA"/>
</dbReference>
<dbReference type="Proteomes" id="UP000070160">
    <property type="component" value="Unassembled WGS sequence"/>
</dbReference>
<reference evidence="2" key="1">
    <citation type="submission" date="2016-01" db="EMBL/GenBank/DDBJ databases">
        <authorList>
            <person name="Mitreva M."/>
            <person name="Pepin K.H."/>
            <person name="Mihindukulasuriya K.A."/>
            <person name="Fulton R."/>
            <person name="Fronick C."/>
            <person name="O'Laughlin M."/>
            <person name="Miner T."/>
            <person name="Herter B."/>
            <person name="Rosa B.A."/>
            <person name="Cordes M."/>
            <person name="Tomlinson C."/>
            <person name="Wollam A."/>
            <person name="Palsikar V.B."/>
            <person name="Mardis E.R."/>
            <person name="Wilson R.K."/>
        </authorList>
    </citation>
    <scope>NUCLEOTIDE SEQUENCE [LARGE SCALE GENOMIC DNA]</scope>
    <source>
        <strain evidence="2">KA00182</strain>
    </source>
</reference>
<sequence length="107" mass="12436">MKKEEIMKSISDYDILITILRDDKTIEEQVKATATSPNLTMLVDTYVVHGEHPQIRFLEVKTDDEGKVDFQTVRHVRIKQEDVDELNRLLREAGKFKESVKSTLHPI</sequence>